<evidence type="ECO:0000313" key="6">
    <source>
        <dbReference type="EMBL" id="SJZ77696.1"/>
    </source>
</evidence>
<reference evidence="6 7" key="1">
    <citation type="submission" date="2017-02" db="EMBL/GenBank/DDBJ databases">
        <authorList>
            <person name="Peterson S.W."/>
        </authorList>
    </citation>
    <scope>NUCLEOTIDE SEQUENCE [LARGE SCALE GENOMIC DNA]</scope>
    <source>
        <strain evidence="6 7">DSM 45154</strain>
    </source>
</reference>
<dbReference type="SUPFAM" id="SSF56235">
    <property type="entry name" value="N-terminal nucleophile aminohydrolases (Ntn hydrolases)"/>
    <property type="match status" value="1"/>
</dbReference>
<dbReference type="InterPro" id="IPR043146">
    <property type="entry name" value="Penicillin_amidase_N_B-knob"/>
</dbReference>
<dbReference type="EMBL" id="FUWS01000003">
    <property type="protein sequence ID" value="SJZ77696.1"/>
    <property type="molecule type" value="Genomic_DNA"/>
</dbReference>
<feature type="binding site" evidence="5">
    <location>
        <position position="375"/>
    </location>
    <ligand>
        <name>Ca(2+)</name>
        <dbReference type="ChEBI" id="CHEBI:29108"/>
    </ligand>
</feature>
<dbReference type="STRING" id="1122192.SAMN02745673_01411"/>
<dbReference type="Proteomes" id="UP000190637">
    <property type="component" value="Unassembled WGS sequence"/>
</dbReference>
<feature type="active site" description="Nucleophile" evidence="4">
    <location>
        <position position="294"/>
    </location>
</feature>
<dbReference type="GO" id="GO:0017000">
    <property type="term" value="P:antibiotic biosynthetic process"/>
    <property type="evidence" value="ECO:0007669"/>
    <property type="project" value="InterPro"/>
</dbReference>
<evidence type="ECO:0000256" key="2">
    <source>
        <dbReference type="ARBA" id="ARBA00022801"/>
    </source>
</evidence>
<dbReference type="PANTHER" id="PTHR34218:SF4">
    <property type="entry name" value="ACYL-HOMOSERINE LACTONE ACYLASE QUIP"/>
    <property type="match status" value="1"/>
</dbReference>
<dbReference type="PANTHER" id="PTHR34218">
    <property type="entry name" value="PEPTIDASE S45 PENICILLIN AMIDASE"/>
    <property type="match status" value="1"/>
</dbReference>
<dbReference type="InterPro" id="IPR023343">
    <property type="entry name" value="Penicillin_amidase_dom1"/>
</dbReference>
<accession>A0A1T4NF53</accession>
<evidence type="ECO:0000256" key="1">
    <source>
        <dbReference type="ARBA" id="ARBA00006586"/>
    </source>
</evidence>
<gene>
    <name evidence="6" type="ORF">SAMN02745673_01411</name>
</gene>
<comment type="cofactor">
    <cofactor evidence="5">
        <name>Ca(2+)</name>
        <dbReference type="ChEBI" id="CHEBI:29108"/>
    </cofactor>
    <text evidence="5">Binds 1 Ca(2+) ion per dimer.</text>
</comment>
<protein>
    <submittedName>
        <fullName evidence="6">Penicillin amidase</fullName>
    </submittedName>
</protein>
<evidence type="ECO:0000256" key="4">
    <source>
        <dbReference type="PIRSR" id="PIRSR001227-1"/>
    </source>
</evidence>
<feature type="binding site" evidence="5">
    <location>
        <position position="372"/>
    </location>
    <ligand>
        <name>Ca(2+)</name>
        <dbReference type="ChEBI" id="CHEBI:29108"/>
    </ligand>
</feature>
<dbReference type="AlphaFoldDB" id="A0A1T4NF53"/>
<feature type="binding site" evidence="5">
    <location>
        <position position="203"/>
    </location>
    <ligand>
        <name>Ca(2+)</name>
        <dbReference type="ChEBI" id="CHEBI:29108"/>
    </ligand>
</feature>
<keyword evidence="2" id="KW-0378">Hydrolase</keyword>
<dbReference type="InterPro" id="IPR029055">
    <property type="entry name" value="Ntn_hydrolases_N"/>
</dbReference>
<dbReference type="InterPro" id="IPR002692">
    <property type="entry name" value="S45"/>
</dbReference>
<dbReference type="PIRSF" id="PIRSF001227">
    <property type="entry name" value="Pen_acylase"/>
    <property type="match status" value="1"/>
</dbReference>
<dbReference type="OrthoDB" id="9759796at2"/>
<dbReference type="InterPro" id="IPR014395">
    <property type="entry name" value="Pen/GL7ACA/AHL_acylase"/>
</dbReference>
<dbReference type="CDD" id="cd03747">
    <property type="entry name" value="Ntn_PGA_like"/>
    <property type="match status" value="1"/>
</dbReference>
<evidence type="ECO:0000256" key="5">
    <source>
        <dbReference type="PIRSR" id="PIRSR001227-2"/>
    </source>
</evidence>
<proteinExistence type="inferred from homology"/>
<keyword evidence="5" id="KW-0479">Metal-binding</keyword>
<dbReference type="GO" id="GO:0016811">
    <property type="term" value="F:hydrolase activity, acting on carbon-nitrogen (but not peptide) bonds, in linear amides"/>
    <property type="evidence" value="ECO:0007669"/>
    <property type="project" value="InterPro"/>
</dbReference>
<sequence>MSNPRPRSRLRRWILGFLAGVAALLLIATGTVVFTVQRSFPDYDGELTLPGLDAPVTVRRDAQGIPHVYAETTDDLFRAQGYVHAQDRFWQMDFNRHVTAGRTAELFGEAQVETDAYLRTMGWRRVAEQEYDLLSEETRRNLDAYAEGVNAYLDGRSPSAVSVEYALLGVIGGDTTIEEWSPVDSLAWLKAMAWDLRGNMEDEIERAGLLASGLERDQIEELYPDYPEEEHTPIVTEGKVDDGAFRPEEGARHEDDDTPVVREAARGAAALGAVGAGLAELPRLLGPASPELGSNSWVVSGEHTESGLPLLANDPHLGAQMPSVWHQGGLHCAPVSQECPYDVVGFGFAGLPGVVIGHNDRVAWGFTNLGPDVTDLYLEKVEGDHYVVDGERLPLETRQETIKVAGGEDVEITVRSTGNGPLLSDVAAGAALQEFGRNAPVDADGEPAREAVESDYAVALRWTALEPGRTADAIFLMNRARDFDDFRAAARSFEVPAQNLVYADVEGTIGYQAPGRVPVRGKGDGRWPAPGWDSAYAWKGEIPFEELPYVRDPGAGYVVTANQAAVGSDYAHLLTSDWDYGYRAQRIDDLLSAAIEAGPVSTHDMLEIQLDNENSGARAVVPHLLEAEVEGAAATARDLLADWDFQQDVDSAAAAFYNATWRHLLPLLFDELPEEYPMDGGSRGFLVVSRLLEDPDSSWWSGSAADGREEILATAMERAAAELTERLGDVPSEWRWGDLHTLTATDQSFGTSGIGPVEWLVNSAPVQSGGGSSTVNATGWNAAEDYAILTVPSMRMVVDLADPDASRWINLTGTSGHAFHPNHEDQLELWATGESTAMVFTADTVEEAARHELVLLP</sequence>
<dbReference type="GO" id="GO:0046872">
    <property type="term" value="F:metal ion binding"/>
    <property type="evidence" value="ECO:0007669"/>
    <property type="project" value="UniProtKB-KW"/>
</dbReference>
<dbReference type="Gene3D" id="3.60.20.10">
    <property type="entry name" value="Glutamine Phosphoribosylpyrophosphate, subunit 1, domain 1"/>
    <property type="match status" value="1"/>
</dbReference>
<dbReference type="InterPro" id="IPR043147">
    <property type="entry name" value="Penicillin_amidase_A-knob"/>
</dbReference>
<keyword evidence="5" id="KW-0106">Calcium</keyword>
<dbReference type="Pfam" id="PF01804">
    <property type="entry name" value="Penicil_amidase"/>
    <property type="match status" value="1"/>
</dbReference>
<evidence type="ECO:0000256" key="3">
    <source>
        <dbReference type="ARBA" id="ARBA00023145"/>
    </source>
</evidence>
<keyword evidence="7" id="KW-1185">Reference proteome</keyword>
<keyword evidence="3" id="KW-0865">Zymogen</keyword>
<dbReference type="Gene3D" id="1.10.1400.10">
    <property type="match status" value="1"/>
</dbReference>
<organism evidence="6 7">
    <name type="scientific">Marinactinospora thermotolerans DSM 45154</name>
    <dbReference type="NCBI Taxonomy" id="1122192"/>
    <lineage>
        <taxon>Bacteria</taxon>
        <taxon>Bacillati</taxon>
        <taxon>Actinomycetota</taxon>
        <taxon>Actinomycetes</taxon>
        <taxon>Streptosporangiales</taxon>
        <taxon>Nocardiopsidaceae</taxon>
        <taxon>Marinactinospora</taxon>
    </lineage>
</organism>
<evidence type="ECO:0000313" key="7">
    <source>
        <dbReference type="Proteomes" id="UP000190637"/>
    </source>
</evidence>
<dbReference type="Gene3D" id="1.10.439.10">
    <property type="entry name" value="Penicillin Amidohydrolase, domain 1"/>
    <property type="match status" value="1"/>
</dbReference>
<dbReference type="RefSeq" id="WP_078760794.1">
    <property type="nucleotide sequence ID" value="NZ_FUWS01000003.1"/>
</dbReference>
<comment type="similarity">
    <text evidence="1">Belongs to the peptidase S45 family.</text>
</comment>
<dbReference type="Gene3D" id="2.30.120.10">
    <property type="match status" value="1"/>
</dbReference>
<name>A0A1T4NF53_9ACTN</name>